<keyword evidence="11" id="KW-0472">Membrane</keyword>
<comment type="similarity">
    <text evidence="3 10">Belongs to the cytochrome P450 family.</text>
</comment>
<dbReference type="Proteomes" id="UP000567179">
    <property type="component" value="Unassembled WGS sequence"/>
</dbReference>
<dbReference type="OrthoDB" id="2789670at2759"/>
<proteinExistence type="inferred from homology"/>
<dbReference type="InterPro" id="IPR001128">
    <property type="entry name" value="Cyt_P450"/>
</dbReference>
<dbReference type="CDD" id="cd11065">
    <property type="entry name" value="CYP64-like"/>
    <property type="match status" value="1"/>
</dbReference>
<evidence type="ECO:0000256" key="11">
    <source>
        <dbReference type="SAM" id="Phobius"/>
    </source>
</evidence>
<evidence type="ECO:0000256" key="3">
    <source>
        <dbReference type="ARBA" id="ARBA00010617"/>
    </source>
</evidence>
<keyword evidence="13" id="KW-1185">Reference proteome</keyword>
<accession>A0A8H5EWV8</accession>
<evidence type="ECO:0000256" key="6">
    <source>
        <dbReference type="ARBA" id="ARBA00023002"/>
    </source>
</evidence>
<dbReference type="Pfam" id="PF00067">
    <property type="entry name" value="p450"/>
    <property type="match status" value="1"/>
</dbReference>
<dbReference type="PROSITE" id="PS00086">
    <property type="entry name" value="CYTOCHROME_P450"/>
    <property type="match status" value="1"/>
</dbReference>
<dbReference type="SUPFAM" id="SSF48264">
    <property type="entry name" value="Cytochrome P450"/>
    <property type="match status" value="1"/>
</dbReference>
<dbReference type="PRINTS" id="PR00385">
    <property type="entry name" value="P450"/>
</dbReference>
<evidence type="ECO:0000256" key="2">
    <source>
        <dbReference type="ARBA" id="ARBA00005179"/>
    </source>
</evidence>
<dbReference type="PRINTS" id="PR00463">
    <property type="entry name" value="EP450I"/>
</dbReference>
<evidence type="ECO:0008006" key="14">
    <source>
        <dbReference type="Google" id="ProtNLM"/>
    </source>
</evidence>
<reference evidence="12 13" key="1">
    <citation type="journal article" date="2020" name="ISME J.">
        <title>Uncovering the hidden diversity of litter-decomposition mechanisms in mushroom-forming fungi.</title>
        <authorList>
            <person name="Floudas D."/>
            <person name="Bentzer J."/>
            <person name="Ahren D."/>
            <person name="Johansson T."/>
            <person name="Persson P."/>
            <person name="Tunlid A."/>
        </authorList>
    </citation>
    <scope>NUCLEOTIDE SEQUENCE [LARGE SCALE GENOMIC DNA]</scope>
    <source>
        <strain evidence="12 13">CBS 101986</strain>
    </source>
</reference>
<gene>
    <name evidence="12" type="ORF">D9619_007187</name>
</gene>
<sequence length="544" mass="61703">MSSLPSFENWMENGATSFLAFAIGALSICGMLTMRLMLSCGNRLPYPPGPPEKQWLSGHISILPLKEPWKVYTDWMHKYGSIIHVRLFQQHMIFLSTIEDCIELYEKRSTVYSDRPPSAMVDLMGWDFNLGLMPYGARWRVQRRLFQQAFKKDTSLSYRPEQTRKINDMLFGLLISPEEYRNHLKTVTAAIVMSITYGYDIEPKEDYFVNISEAAQSRLTLALIPGASLLNIIPALRFLPSWLPGTGFLKIAAETRELTTQMKEVPFQWVENNVANGKFDHCLVADRLTSSKTEGDIAALKDFAALIYTAGADTTTSSLETFSYAMAISPDVVDKAQTELDAVVGRDRLPNYGDHDSLPYIEAIVREVLRWRPVLPLSPPHSTKGDDVYKGYFIPKGAVIMTNVWAISRNEEKYKDPESFNPNRFFDADGNLNDDDSNYIFGFGRRICPGRHMARATVRFSSSRYSPQRLTDAQLWLSMACILALFDIGKAKDEQGNDIPITGEYTDSLVSHCMEHQCSIVPRFPETEGLIKEVVTRTKDHRAY</sequence>
<evidence type="ECO:0000313" key="13">
    <source>
        <dbReference type="Proteomes" id="UP000567179"/>
    </source>
</evidence>
<keyword evidence="7 9" id="KW-0408">Iron</keyword>
<keyword evidence="6 10" id="KW-0560">Oxidoreductase</keyword>
<dbReference type="AlphaFoldDB" id="A0A8H5EWV8"/>
<keyword evidence="5 9" id="KW-0479">Metal-binding</keyword>
<keyword evidence="4 9" id="KW-0349">Heme</keyword>
<comment type="cofactor">
    <cofactor evidence="1 9">
        <name>heme</name>
        <dbReference type="ChEBI" id="CHEBI:30413"/>
    </cofactor>
</comment>
<evidence type="ECO:0000256" key="8">
    <source>
        <dbReference type="ARBA" id="ARBA00023033"/>
    </source>
</evidence>
<evidence type="ECO:0000256" key="9">
    <source>
        <dbReference type="PIRSR" id="PIRSR602401-1"/>
    </source>
</evidence>
<dbReference type="GO" id="GO:0004497">
    <property type="term" value="F:monooxygenase activity"/>
    <property type="evidence" value="ECO:0007669"/>
    <property type="project" value="UniProtKB-KW"/>
</dbReference>
<dbReference type="PANTHER" id="PTHR46300">
    <property type="entry name" value="P450, PUTATIVE (EUROFUNG)-RELATED-RELATED"/>
    <property type="match status" value="1"/>
</dbReference>
<dbReference type="Gene3D" id="1.10.630.10">
    <property type="entry name" value="Cytochrome P450"/>
    <property type="match status" value="1"/>
</dbReference>
<comment type="pathway">
    <text evidence="2">Secondary metabolite biosynthesis.</text>
</comment>
<dbReference type="EMBL" id="JAACJJ010000043">
    <property type="protein sequence ID" value="KAF5315299.1"/>
    <property type="molecule type" value="Genomic_DNA"/>
</dbReference>
<feature type="binding site" description="axial binding residue" evidence="9">
    <location>
        <position position="448"/>
    </location>
    <ligand>
        <name>heme</name>
        <dbReference type="ChEBI" id="CHEBI:30413"/>
    </ligand>
    <ligandPart>
        <name>Fe</name>
        <dbReference type="ChEBI" id="CHEBI:18248"/>
    </ligandPart>
</feature>
<organism evidence="12 13">
    <name type="scientific">Psilocybe cf. subviscida</name>
    <dbReference type="NCBI Taxonomy" id="2480587"/>
    <lineage>
        <taxon>Eukaryota</taxon>
        <taxon>Fungi</taxon>
        <taxon>Dikarya</taxon>
        <taxon>Basidiomycota</taxon>
        <taxon>Agaricomycotina</taxon>
        <taxon>Agaricomycetes</taxon>
        <taxon>Agaricomycetidae</taxon>
        <taxon>Agaricales</taxon>
        <taxon>Agaricineae</taxon>
        <taxon>Strophariaceae</taxon>
        <taxon>Psilocybe</taxon>
    </lineage>
</organism>
<keyword evidence="8 10" id="KW-0503">Monooxygenase</keyword>
<dbReference type="GO" id="GO:0005506">
    <property type="term" value="F:iron ion binding"/>
    <property type="evidence" value="ECO:0007669"/>
    <property type="project" value="InterPro"/>
</dbReference>
<protein>
    <recommendedName>
        <fullName evidence="14">Cytochrome P450</fullName>
    </recommendedName>
</protein>
<evidence type="ECO:0000256" key="1">
    <source>
        <dbReference type="ARBA" id="ARBA00001971"/>
    </source>
</evidence>
<comment type="caution">
    <text evidence="12">The sequence shown here is derived from an EMBL/GenBank/DDBJ whole genome shotgun (WGS) entry which is preliminary data.</text>
</comment>
<evidence type="ECO:0000256" key="4">
    <source>
        <dbReference type="ARBA" id="ARBA00022617"/>
    </source>
</evidence>
<evidence type="ECO:0000256" key="7">
    <source>
        <dbReference type="ARBA" id="ARBA00023004"/>
    </source>
</evidence>
<dbReference type="PANTHER" id="PTHR46300:SF7">
    <property type="entry name" value="P450, PUTATIVE (EUROFUNG)-RELATED"/>
    <property type="match status" value="1"/>
</dbReference>
<evidence type="ECO:0000256" key="10">
    <source>
        <dbReference type="RuleBase" id="RU000461"/>
    </source>
</evidence>
<feature type="transmembrane region" description="Helical" evidence="11">
    <location>
        <begin position="15"/>
        <end position="38"/>
    </location>
</feature>
<keyword evidence="11" id="KW-1133">Transmembrane helix</keyword>
<dbReference type="InterPro" id="IPR017972">
    <property type="entry name" value="Cyt_P450_CS"/>
</dbReference>
<dbReference type="InterPro" id="IPR050364">
    <property type="entry name" value="Cytochrome_P450_fung"/>
</dbReference>
<dbReference type="GO" id="GO:0020037">
    <property type="term" value="F:heme binding"/>
    <property type="evidence" value="ECO:0007669"/>
    <property type="project" value="InterPro"/>
</dbReference>
<dbReference type="InterPro" id="IPR036396">
    <property type="entry name" value="Cyt_P450_sf"/>
</dbReference>
<evidence type="ECO:0000256" key="5">
    <source>
        <dbReference type="ARBA" id="ARBA00022723"/>
    </source>
</evidence>
<evidence type="ECO:0000313" key="12">
    <source>
        <dbReference type="EMBL" id="KAF5315299.1"/>
    </source>
</evidence>
<keyword evidence="11" id="KW-0812">Transmembrane</keyword>
<dbReference type="InterPro" id="IPR002401">
    <property type="entry name" value="Cyt_P450_E_grp-I"/>
</dbReference>
<dbReference type="GO" id="GO:0016705">
    <property type="term" value="F:oxidoreductase activity, acting on paired donors, with incorporation or reduction of molecular oxygen"/>
    <property type="evidence" value="ECO:0007669"/>
    <property type="project" value="InterPro"/>
</dbReference>
<name>A0A8H5EWV8_9AGAR</name>